<dbReference type="InterPro" id="IPR024411">
    <property type="entry name" value="Tail_terminator_phage"/>
</dbReference>
<dbReference type="EMBL" id="JAGDEL010000043">
    <property type="protein sequence ID" value="MBO1515604.1"/>
    <property type="molecule type" value="Genomic_DNA"/>
</dbReference>
<accession>A0ABS3NC99</accession>
<evidence type="ECO:0000313" key="1">
    <source>
        <dbReference type="EMBL" id="MBO1515604.1"/>
    </source>
</evidence>
<protein>
    <submittedName>
        <fullName evidence="1">Minor capsid protein</fullName>
    </submittedName>
</protein>
<gene>
    <name evidence="1" type="ORF">I7822_28745</name>
</gene>
<dbReference type="RefSeq" id="WP_207982455.1">
    <property type="nucleotide sequence ID" value="NZ_JAGDEL010000043.1"/>
</dbReference>
<comment type="caution">
    <text evidence="1">The sequence shown here is derived from an EMBL/GenBank/DDBJ whole genome shotgun (WGS) entry which is preliminary data.</text>
</comment>
<dbReference type="Proteomes" id="UP000663981">
    <property type="component" value="Unassembled WGS sequence"/>
</dbReference>
<keyword evidence="2" id="KW-1185">Reference proteome</keyword>
<dbReference type="Pfam" id="PF12691">
    <property type="entry name" value="Phage_tail_terminator_6"/>
    <property type="match status" value="1"/>
</dbReference>
<organism evidence="1 2">
    <name type="scientific">Metabacillus bambusae</name>
    <dbReference type="NCBI Taxonomy" id="2795218"/>
    <lineage>
        <taxon>Bacteria</taxon>
        <taxon>Bacillati</taxon>
        <taxon>Bacillota</taxon>
        <taxon>Bacilli</taxon>
        <taxon>Bacillales</taxon>
        <taxon>Bacillaceae</taxon>
        <taxon>Metabacillus</taxon>
    </lineage>
</organism>
<evidence type="ECO:0000313" key="2">
    <source>
        <dbReference type="Proteomes" id="UP000663981"/>
    </source>
</evidence>
<name>A0ABS3NC99_9BACI</name>
<sequence length="132" mass="14459">MDIVAQITTYLKNNANLNGLPVVSPLLGSGNSIAIRETPSSVESRYLNADKTINFQFQILVKHDGAMQVRNIINDIFNILDGLSQGVITSANGSFFMSSCECTTLPNFVEQTDQDFYVYTAIFNAELELGGN</sequence>
<proteinExistence type="predicted"/>
<reference evidence="1 2" key="1">
    <citation type="submission" date="2021-03" db="EMBL/GenBank/DDBJ databases">
        <title>Whole genome sequence of Metabacillus bambusae BG109.</title>
        <authorList>
            <person name="Jeong J.W."/>
        </authorList>
    </citation>
    <scope>NUCLEOTIDE SEQUENCE [LARGE SCALE GENOMIC DNA]</scope>
    <source>
        <strain evidence="1 2">BG109</strain>
    </source>
</reference>